<proteinExistence type="inferred from homology"/>
<keyword evidence="3" id="KW-0496">Mitochondrion</keyword>
<dbReference type="GO" id="GO:0005759">
    <property type="term" value="C:mitochondrial matrix"/>
    <property type="evidence" value="ECO:0007669"/>
    <property type="project" value="TreeGrafter"/>
</dbReference>
<dbReference type="PANTHER" id="PTHR22602">
    <property type="entry name" value="TRANSFERASE CAF17, MITOCHONDRIAL-RELATED"/>
    <property type="match status" value="1"/>
</dbReference>
<dbReference type="OrthoDB" id="191995at2759"/>
<comment type="caution">
    <text evidence="6">The sequence shown here is derived from an EMBL/GenBank/DDBJ whole genome shotgun (WGS) entry which is preliminary data.</text>
</comment>
<dbReference type="Pfam" id="PF25455">
    <property type="entry name" value="Beta-barrel_CAF17_C"/>
    <property type="match status" value="1"/>
</dbReference>
<organism evidence="6 7">
    <name type="scientific">Sphagnurus paluster</name>
    <dbReference type="NCBI Taxonomy" id="117069"/>
    <lineage>
        <taxon>Eukaryota</taxon>
        <taxon>Fungi</taxon>
        <taxon>Dikarya</taxon>
        <taxon>Basidiomycota</taxon>
        <taxon>Agaricomycotina</taxon>
        <taxon>Agaricomycetes</taxon>
        <taxon>Agaricomycetidae</taxon>
        <taxon>Agaricales</taxon>
        <taxon>Tricholomatineae</taxon>
        <taxon>Lyophyllaceae</taxon>
        <taxon>Sphagnurus</taxon>
    </lineage>
</organism>
<comment type="similarity">
    <text evidence="4">Belongs to the GcvT family. CAF17/IBA57 subfamily.</text>
</comment>
<evidence type="ECO:0000313" key="7">
    <source>
        <dbReference type="Proteomes" id="UP000717328"/>
    </source>
</evidence>
<dbReference type="EMBL" id="JABCKI010005735">
    <property type="protein sequence ID" value="KAG5638998.1"/>
    <property type="molecule type" value="Genomic_DNA"/>
</dbReference>
<dbReference type="InterPro" id="IPR045179">
    <property type="entry name" value="YgfZ/GcvT"/>
</dbReference>
<evidence type="ECO:0000256" key="4">
    <source>
        <dbReference type="ARBA" id="ARBA00093447"/>
    </source>
</evidence>
<dbReference type="Gene3D" id="3.30.1360.120">
    <property type="entry name" value="Probable tRNA modification gtpase trme, domain 1"/>
    <property type="match status" value="1"/>
</dbReference>
<name>A0A9P7K6M2_9AGAR</name>
<evidence type="ECO:0000256" key="2">
    <source>
        <dbReference type="ARBA" id="ARBA00022946"/>
    </source>
</evidence>
<dbReference type="InterPro" id="IPR057460">
    <property type="entry name" value="CAF17_C"/>
</dbReference>
<gene>
    <name evidence="6" type="ORF">H0H81_007906</name>
</gene>
<evidence type="ECO:0000256" key="1">
    <source>
        <dbReference type="ARBA" id="ARBA00004173"/>
    </source>
</evidence>
<feature type="domain" description="CAF17 C-terminal" evidence="5">
    <location>
        <begin position="153"/>
        <end position="261"/>
    </location>
</feature>
<dbReference type="Proteomes" id="UP000717328">
    <property type="component" value="Unassembled WGS sequence"/>
</dbReference>
<dbReference type="InterPro" id="IPR027266">
    <property type="entry name" value="TrmE/GcvT-like"/>
</dbReference>
<evidence type="ECO:0000313" key="6">
    <source>
        <dbReference type="EMBL" id="KAG5638998.1"/>
    </source>
</evidence>
<dbReference type="GO" id="GO:0016226">
    <property type="term" value="P:iron-sulfur cluster assembly"/>
    <property type="evidence" value="ECO:0007669"/>
    <property type="project" value="TreeGrafter"/>
</dbReference>
<reference evidence="6" key="1">
    <citation type="submission" date="2021-02" db="EMBL/GenBank/DDBJ databases">
        <authorList>
            <person name="Nieuwenhuis M."/>
            <person name="Van De Peppel L.J.J."/>
        </authorList>
    </citation>
    <scope>NUCLEOTIDE SEQUENCE</scope>
    <source>
        <strain evidence="6">D49</strain>
    </source>
</reference>
<protein>
    <recommendedName>
        <fullName evidence="5">CAF17 C-terminal domain-containing protein</fullName>
    </recommendedName>
</protein>
<keyword evidence="2" id="KW-0809">Transit peptide</keyword>
<dbReference type="PANTHER" id="PTHR22602:SF0">
    <property type="entry name" value="TRANSFERASE CAF17, MITOCHONDRIAL-RELATED"/>
    <property type="match status" value="1"/>
</dbReference>
<keyword evidence="7" id="KW-1185">Reference proteome</keyword>
<dbReference type="AlphaFoldDB" id="A0A9P7K6M2"/>
<dbReference type="InterPro" id="IPR017703">
    <property type="entry name" value="YgfZ/GCV_T_CS"/>
</dbReference>
<dbReference type="NCBIfam" id="TIGR03317">
    <property type="entry name" value="ygfZ_signature"/>
    <property type="match status" value="1"/>
</dbReference>
<dbReference type="SUPFAM" id="SSF103025">
    <property type="entry name" value="Folate-binding domain"/>
    <property type="match status" value="1"/>
</dbReference>
<accession>A0A9P7K6M2</accession>
<comment type="subcellular location">
    <subcellularLocation>
        <location evidence="1">Mitochondrion</location>
    </subcellularLocation>
</comment>
<reference evidence="6" key="2">
    <citation type="submission" date="2021-10" db="EMBL/GenBank/DDBJ databases">
        <title>Phylogenomics reveals ancestral predisposition of the termite-cultivated fungus Termitomyces towards a domesticated lifestyle.</title>
        <authorList>
            <person name="Auxier B."/>
            <person name="Grum-Grzhimaylo A."/>
            <person name="Cardenas M.E."/>
            <person name="Lodge J.D."/>
            <person name="Laessoe T."/>
            <person name="Pedersen O."/>
            <person name="Smith M.E."/>
            <person name="Kuyper T.W."/>
            <person name="Franco-Molano E.A."/>
            <person name="Baroni T.J."/>
            <person name="Aanen D.K."/>
        </authorList>
    </citation>
    <scope>NUCLEOTIDE SEQUENCE</scope>
    <source>
        <strain evidence="6">D49</strain>
    </source>
</reference>
<sequence length="265" mass="30136">MKRYILRSKVKIRDVSDQYDVWAAWGDSVPETPRQWAWARSGVVEPLWKRDQWPWGLKDGSILDRRAPGMGKRLLVEKGSLPQETSDHELGTPDAYTLHRILHGVPEGQTDLPAMQAFPMESNMDIMGGLDFRKGCYVGQELTVRTYHTGIIRKRILPVAIHKPEQNILEISPSLDAPSFPTNISIQPTVVRQPDDKRTIPRPRGTGKLLSSEQGVGLALLRLEHVEAAERGDLRLEFNVESGEGRGTWAVSHWWPDWWPQRPSE</sequence>
<evidence type="ECO:0000256" key="3">
    <source>
        <dbReference type="ARBA" id="ARBA00023128"/>
    </source>
</evidence>
<evidence type="ECO:0000259" key="5">
    <source>
        <dbReference type="Pfam" id="PF25455"/>
    </source>
</evidence>